<dbReference type="NCBIfam" id="TIGR00163">
    <property type="entry name" value="PS_decarb"/>
    <property type="match status" value="1"/>
</dbReference>
<protein>
    <recommendedName>
        <fullName evidence="11">Phosphatidylserine decarboxylase proenzyme 2</fullName>
        <ecNumber evidence="11">4.1.1.65</ecNumber>
    </recommendedName>
    <component>
        <recommendedName>
            <fullName evidence="11">Phosphatidylserine decarboxylase 2 beta chain</fullName>
        </recommendedName>
    </component>
    <component>
        <recommendedName>
            <fullName evidence="11">Phosphatidylserine decarboxylase 2 alpha chain</fullName>
        </recommendedName>
    </component>
</protein>
<comment type="pathway">
    <text evidence="1">Lipid metabolism.</text>
</comment>
<keyword evidence="11" id="KW-0333">Golgi apparatus</keyword>
<keyword evidence="4 11" id="KW-0443">Lipid metabolism</keyword>
<feature type="compositionally biased region" description="Low complexity" evidence="12">
    <location>
        <begin position="13"/>
        <end position="22"/>
    </location>
</feature>
<evidence type="ECO:0000256" key="6">
    <source>
        <dbReference type="ARBA" id="ARBA00023145"/>
    </source>
</evidence>
<feature type="compositionally biased region" description="Polar residues" evidence="12">
    <location>
        <begin position="424"/>
        <end position="433"/>
    </location>
</feature>
<evidence type="ECO:0000256" key="1">
    <source>
        <dbReference type="ARBA" id="ARBA00005189"/>
    </source>
</evidence>
<dbReference type="SUPFAM" id="SSF49562">
    <property type="entry name" value="C2 domain (Calcium/lipid-binding domain, CaLB)"/>
    <property type="match status" value="2"/>
</dbReference>
<dbReference type="Gene3D" id="2.60.40.150">
    <property type="entry name" value="C2 domain"/>
    <property type="match status" value="2"/>
</dbReference>
<dbReference type="OrthoDB" id="5973539at2759"/>
<gene>
    <name evidence="11" type="primary">PSD2</name>
    <name evidence="15" type="ORF">SPSC_01218</name>
</gene>
<dbReference type="GO" id="GO:0004609">
    <property type="term" value="F:phosphatidylserine decarboxylase activity"/>
    <property type="evidence" value="ECO:0007669"/>
    <property type="project" value="UniProtKB-UniRule"/>
</dbReference>
<evidence type="ECO:0000256" key="3">
    <source>
        <dbReference type="ARBA" id="ARBA00022793"/>
    </source>
</evidence>
<feature type="compositionally biased region" description="Low complexity" evidence="12">
    <location>
        <begin position="130"/>
        <end position="142"/>
    </location>
</feature>
<dbReference type="InterPro" id="IPR033179">
    <property type="entry name" value="PSD_type2_pro"/>
</dbReference>
<keyword evidence="10 11" id="KW-0670">Pyruvate</keyword>
<dbReference type="GO" id="GO:0010008">
    <property type="term" value="C:endosome membrane"/>
    <property type="evidence" value="ECO:0007669"/>
    <property type="project" value="UniProtKB-SubCell"/>
</dbReference>
<feature type="chain" id="PRO_5023406791" description="Phosphatidylserine decarboxylase 2 beta chain" evidence="11">
    <location>
        <begin position="1"/>
        <end position="1310"/>
    </location>
</feature>
<evidence type="ECO:0000256" key="5">
    <source>
        <dbReference type="ARBA" id="ARBA00023136"/>
    </source>
</evidence>
<evidence type="ECO:0000256" key="9">
    <source>
        <dbReference type="ARBA" id="ARBA00023264"/>
    </source>
</evidence>
<evidence type="ECO:0000313" key="15">
    <source>
        <dbReference type="EMBL" id="CDU22588.1"/>
    </source>
</evidence>
<dbReference type="PANTHER" id="PTHR10067:SF17">
    <property type="entry name" value="PHOSPHATIDYLSERINE DECARBOXYLASE PROENZYME 2"/>
    <property type="match status" value="1"/>
</dbReference>
<sequence>MTTHPPPSPPPSGSTSNSSSPTQLCTLRVQVLSAKNLAAKDRNGKSDPFVAVSLPGSATSSHHAAAQNTHTTVKPKTLDPVWKSDEATFEFPVVPDWFGPHFAAVASEEIDSDVVRAAIQQAVADAHQSAAGAAAPTIPTAANKPRPRLGLRSASTKKISGAASKILVAPVKLGAAGARVVGRQMPRPMLLRRRVRGSSSTLATDSLSSSTAALQDSTKPPRGSIQLDASNGMVSSLEFVIWDKDRFSGNDYMGECSLPVTSWCRDGLAEWSKAQSLWLPVESSHPDAKISGELQVKIGFVPASKPAQATAAGPQSWSVDEVYNRLVLAALGTQGAAVRAVPASQSVGTTAAAEAFVDDGLSSDDDESDDEEDEDDDENDDDEDQEADLATSEGEHSDLNDGIEFESDDEAVYDQHYKTIAGTPASSAQIATAPTSQPTMLLTPPPPQSQQGSGGRYRRIFSRNKSSKSTAASGAVTPIDAASTSDVDPSRVTTPNEPASATGAKPRTRRRLPGVKRLKSNAALPPSSADGGPAPSQAASRRNKQRGGAGRNRNRRNRGEFAFKAEMGMDIIGIVMMEVKGASDLPRWSNMTHTGFDMDPFAIISFGQKIFRTRVARHTLNPTWNEKLLFHVRRHETKFQTKFMIYDWDRMSSNDYVGGAHISIADLLDAAPKPDPQTGLYKTGDEGISGSMKEFVLPLSRVEKDEEVKFKNTSKPPVLTIQAKFTPYDALRQRFWRQLAQQFDTNDSSTLSRLELASMLDSLGSTLSTKTLDSFFLEVNKNPEEDELTFEETIVALEAEVQKPWDLKRKAARASSFNSGAQTPLLLGGVGDIGTDVNQDMDFSGADAPVAAAAAAESVDSAAKPVVPPATVSTSGDGVTGAVMTNSGGMMRSLDRDFSGLSMTSSTDSSSNAGGLTADSNSNRPASAAKPRSASGSSSGLLSTSPTPPLINVEGETDTYDDNSLVPERVVRLASCPLCHMPRLSKKGEMDIITHLAVCASQDWRRVDSLAVRNYVTASQAHRKWYTKVVHKISQGNYSLGANSANIIVQDRLSGELMEEKMQVYVRLGIRLLYKGARSRMEGARVKKMLKNMSVKQGVKFDSPSSAREIATFIGFHNLNVDEIAEPLESFKTFNEFFYRKLKPDARPNEEPDNGRRLVSGADCRMMAFETVDEATKIWIKGRDFTVARLLGDAATTIPNLDSYQNGGALAIFRLAPQDYHRFHCPADAIVGKPTRITGQYYTVNPMAIRSAIDVYGENIRIVVPFHSDHFGTFYAVCIGAMMVGSTVLTVKQGERVRRGQEFGFFKFGGSTIVLVFERGRVVWDKDLVENGRAAIETLVRVGMGVGRATTEDGVVREGEGEGGRVMAGA</sequence>
<dbReference type="InterPro" id="IPR011992">
    <property type="entry name" value="EF-hand-dom_pair"/>
</dbReference>
<feature type="active site" description="Charge relay system; for autoendoproteolytic cleavage activity" evidence="11">
    <location>
        <position position="1163"/>
    </location>
</feature>
<evidence type="ECO:0000256" key="4">
    <source>
        <dbReference type="ARBA" id="ARBA00023098"/>
    </source>
</evidence>
<dbReference type="InterPro" id="IPR003817">
    <property type="entry name" value="PS_Dcarbxylase"/>
</dbReference>
<feature type="region of interest" description="Disordered" evidence="12">
    <location>
        <begin position="1"/>
        <end position="23"/>
    </location>
</feature>
<dbReference type="GO" id="GO:0005795">
    <property type="term" value="C:Golgi stack"/>
    <property type="evidence" value="ECO:0007669"/>
    <property type="project" value="UniProtKB-UniRule"/>
</dbReference>
<feature type="compositionally biased region" description="Pro residues" evidence="12">
    <location>
        <begin position="1"/>
        <end position="12"/>
    </location>
</feature>
<proteinExistence type="inferred from homology"/>
<feature type="compositionally biased region" description="Low complexity" evidence="12">
    <location>
        <begin position="202"/>
        <end position="218"/>
    </location>
</feature>
<evidence type="ECO:0000256" key="12">
    <source>
        <dbReference type="SAM" id="MobiDB-lite"/>
    </source>
</evidence>
<organism evidence="15">
    <name type="scientific">Sporisorium scitamineum</name>
    <dbReference type="NCBI Taxonomy" id="49012"/>
    <lineage>
        <taxon>Eukaryota</taxon>
        <taxon>Fungi</taxon>
        <taxon>Dikarya</taxon>
        <taxon>Basidiomycota</taxon>
        <taxon>Ustilaginomycotina</taxon>
        <taxon>Ustilaginomycetes</taxon>
        <taxon>Ustilaginales</taxon>
        <taxon>Ustilaginaceae</taxon>
        <taxon>Sporisorium</taxon>
    </lineage>
</organism>
<feature type="region of interest" description="Disordered" evidence="12">
    <location>
        <begin position="859"/>
        <end position="961"/>
    </location>
</feature>
<dbReference type="InterPro" id="IPR002048">
    <property type="entry name" value="EF_hand_dom"/>
</dbReference>
<dbReference type="InterPro" id="IPR000008">
    <property type="entry name" value="C2_dom"/>
</dbReference>
<evidence type="ECO:0000256" key="8">
    <source>
        <dbReference type="ARBA" id="ARBA00023239"/>
    </source>
</evidence>
<feature type="region of interest" description="Disordered" evidence="12">
    <location>
        <begin position="202"/>
        <end position="227"/>
    </location>
</feature>
<dbReference type="Pfam" id="PF02666">
    <property type="entry name" value="PS_Dcarbxylase"/>
    <property type="match status" value="1"/>
</dbReference>
<reference evidence="15" key="1">
    <citation type="submission" date="2014-06" db="EMBL/GenBank/DDBJ databases">
        <authorList>
            <person name="Ju J."/>
            <person name="Zhang J."/>
        </authorList>
    </citation>
    <scope>NUCLEOTIDE SEQUENCE</scope>
    <source>
        <strain evidence="15">SscI8</strain>
    </source>
</reference>
<evidence type="ECO:0000256" key="10">
    <source>
        <dbReference type="ARBA" id="ARBA00023317"/>
    </source>
</evidence>
<feature type="modified residue" description="Pyruvic acid (Ser); by autocatalysis" evidence="11">
    <location>
        <position position="1311"/>
    </location>
</feature>
<dbReference type="GO" id="GO:0005509">
    <property type="term" value="F:calcium ion binding"/>
    <property type="evidence" value="ECO:0007669"/>
    <property type="project" value="InterPro"/>
</dbReference>
<evidence type="ECO:0000256" key="11">
    <source>
        <dbReference type="HAMAP-Rule" id="MF_03209"/>
    </source>
</evidence>
<feature type="compositionally biased region" description="Low complexity" evidence="12">
    <location>
        <begin position="924"/>
        <end position="945"/>
    </location>
</feature>
<evidence type="ECO:0000256" key="2">
    <source>
        <dbReference type="ARBA" id="ARBA00022516"/>
    </source>
</evidence>
<keyword evidence="3 11" id="KW-0210">Decarboxylase</keyword>
<dbReference type="GO" id="GO:0006646">
    <property type="term" value="P:phosphatidylethanolamine biosynthetic process"/>
    <property type="evidence" value="ECO:0007669"/>
    <property type="project" value="UniProtKB-UniRule"/>
</dbReference>
<dbReference type="GO" id="GO:0016540">
    <property type="term" value="P:protein autoprocessing"/>
    <property type="evidence" value="ECO:0007669"/>
    <property type="project" value="UniProtKB-UniRule"/>
</dbReference>
<feature type="compositionally biased region" description="Polar residues" evidence="12">
    <location>
        <begin position="482"/>
        <end position="499"/>
    </location>
</feature>
<dbReference type="GO" id="GO:0000139">
    <property type="term" value="C:Golgi membrane"/>
    <property type="evidence" value="ECO:0007669"/>
    <property type="project" value="UniProtKB-SubCell"/>
</dbReference>
<feature type="compositionally biased region" description="Basic residues" evidence="12">
    <location>
        <begin position="456"/>
        <end position="466"/>
    </location>
</feature>
<feature type="region of interest" description="Disordered" evidence="12">
    <location>
        <begin position="355"/>
        <end position="402"/>
    </location>
</feature>
<feature type="active site" description="Schiff-base intermediate with substrate; via pyruvic acid; for decarboxylase activity" evidence="11">
    <location>
        <position position="1311"/>
    </location>
</feature>
<feature type="compositionally biased region" description="Polar residues" evidence="12">
    <location>
        <begin position="871"/>
        <end position="888"/>
    </location>
</feature>
<feature type="region of interest" description="Disordered" evidence="12">
    <location>
        <begin position="415"/>
        <end position="561"/>
    </location>
</feature>
<feature type="compositionally biased region" description="Low complexity" evidence="12">
    <location>
        <begin position="899"/>
        <end position="911"/>
    </location>
</feature>
<feature type="compositionally biased region" description="Polar residues" evidence="12">
    <location>
        <begin position="912"/>
        <end position="923"/>
    </location>
</feature>
<feature type="compositionally biased region" description="Basic residues" evidence="12">
    <location>
        <begin position="506"/>
        <end position="519"/>
    </location>
</feature>
<keyword evidence="6 11" id="KW-0865">Zymogen</keyword>
<dbReference type="PANTHER" id="PTHR10067">
    <property type="entry name" value="PHOSPHATIDYLSERINE DECARBOXYLASE"/>
    <property type="match status" value="1"/>
</dbReference>
<comment type="subunit">
    <text evidence="11">Heterodimer of a large membrane-associated beta subunit and a small pyruvoyl-containing alpha subunit.</text>
</comment>
<keyword evidence="9 11" id="KW-1208">Phospholipid metabolism</keyword>
<dbReference type="HAMAP" id="MF_00663">
    <property type="entry name" value="PS_decarb_PSD_B_type2"/>
    <property type="match status" value="1"/>
</dbReference>
<dbReference type="EMBL" id="LK056657">
    <property type="protein sequence ID" value="CDU22588.1"/>
    <property type="molecule type" value="Genomic_DNA"/>
</dbReference>
<name>A0A127Z8Z0_9BASI</name>
<dbReference type="Pfam" id="PF00168">
    <property type="entry name" value="C2"/>
    <property type="match status" value="3"/>
</dbReference>
<dbReference type="InterPro" id="IPR033177">
    <property type="entry name" value="PSD-B"/>
</dbReference>
<comment type="PTM">
    <text evidence="11">Is synthesized initially as an inactive proenzyme. Formation of the active enzyme involves a self-maturation process in which the active site pyruvoyl group is generated from an internal serine residue via an autocatalytic post-translational modification. Two non-identical subunits are generated from the proenzyme in this reaction, and the pyruvate is formed at the N-terminus of the alpha chain, which is derived from the carboxyl end of the proenzyme. The autoendoproteolytic cleavage occurs by a canonical serine protease mechanism, in which the side chain hydroxyl group of the serine supplies its oxygen atom to form the C-terminus of the beta chain, while the remainder of the serine residue undergoes an oxidative deamination to produce ammonia and the pyruvoyl prosthetic group on the alpha chain. During this reaction, the Ser that is part of the protease active site of the proenzyme becomes the pyruvoyl prosthetic group, which constitutes an essential element of the active site of the mature decarboxylase.</text>
</comment>
<feature type="region of interest" description="Disordered" evidence="12">
    <location>
        <begin position="130"/>
        <end position="150"/>
    </location>
</feature>
<dbReference type="CDD" id="cd04039">
    <property type="entry name" value="C2_PSD"/>
    <property type="match status" value="1"/>
</dbReference>
<evidence type="ECO:0000256" key="7">
    <source>
        <dbReference type="ARBA" id="ARBA00023209"/>
    </source>
</evidence>
<dbReference type="PROSITE" id="PS50004">
    <property type="entry name" value="C2"/>
    <property type="match status" value="2"/>
</dbReference>
<evidence type="ECO:0000259" key="13">
    <source>
        <dbReference type="PROSITE" id="PS50004"/>
    </source>
</evidence>
<feature type="domain" description="C2" evidence="13">
    <location>
        <begin position="557"/>
        <end position="679"/>
    </location>
</feature>
<dbReference type="UniPathway" id="UPA00558">
    <property type="reaction ID" value="UER00616"/>
</dbReference>
<comment type="pathway">
    <text evidence="11">Phospholipid metabolism; phosphatidylethanolamine biosynthesis; phosphatidylethanolamine from CDP-diacylglycerol: step 2/2.</text>
</comment>
<keyword evidence="8 11" id="KW-0456">Lyase</keyword>
<keyword evidence="11" id="KW-0967">Endosome</keyword>
<comment type="cofactor">
    <cofactor evidence="11">
        <name>pyruvate</name>
        <dbReference type="ChEBI" id="CHEBI:15361"/>
    </cofactor>
    <text evidence="11">Binds 1 pyruvoyl group covalently per subunit.</text>
</comment>
<dbReference type="InterPro" id="IPR035892">
    <property type="entry name" value="C2_domain_sf"/>
</dbReference>
<feature type="chain" id="PRO_5023406790" description="Phosphatidylserine decarboxylase 2 alpha chain" evidence="11">
    <location>
        <begin position="1311"/>
        <end position="1370"/>
    </location>
</feature>
<dbReference type="EC" id="4.1.1.65" evidence="11"/>
<keyword evidence="5 11" id="KW-0472">Membrane</keyword>
<feature type="domain" description="C2" evidence="13">
    <location>
        <begin position="7"/>
        <end position="279"/>
    </location>
</feature>
<keyword evidence="7 11" id="KW-0594">Phospholipid biosynthesis</keyword>
<feature type="site" description="Cleavage (non-hydrolytic); by autocatalysis" evidence="11">
    <location>
        <begin position="1310"/>
        <end position="1311"/>
    </location>
</feature>
<comment type="catalytic activity">
    <reaction evidence="11">
        <text>a 1,2-diacyl-sn-glycero-3-phospho-L-serine + H(+) = a 1,2-diacyl-sn-glycero-3-phosphoethanolamine + CO2</text>
        <dbReference type="Rhea" id="RHEA:20828"/>
        <dbReference type="ChEBI" id="CHEBI:15378"/>
        <dbReference type="ChEBI" id="CHEBI:16526"/>
        <dbReference type="ChEBI" id="CHEBI:57262"/>
        <dbReference type="ChEBI" id="CHEBI:64612"/>
        <dbReference type="EC" id="4.1.1.65"/>
    </reaction>
</comment>
<evidence type="ECO:0000259" key="14">
    <source>
        <dbReference type="PROSITE" id="PS50222"/>
    </source>
</evidence>
<feature type="active site" description="Charge relay system; for autoendoproteolytic cleavage activity" evidence="11">
    <location>
        <position position="1224"/>
    </location>
</feature>
<feature type="active site" description="Charge relay system; for autoendoproteolytic cleavage activity" evidence="11">
    <location>
        <position position="1311"/>
    </location>
</feature>
<comment type="similarity">
    <text evidence="11">Belongs to the phosphatidylserine decarboxylase family. PSD-B subfamily. Eukaryotic type II sub-subfamily.</text>
</comment>
<comment type="domain">
    <text evidence="11">The C2 domains have an essential, but non-catalytic function. They may facilitate interactions with other proteins and are required for lipid transport function.</text>
</comment>
<dbReference type="SUPFAM" id="SSF47473">
    <property type="entry name" value="EF-hand"/>
    <property type="match status" value="1"/>
</dbReference>
<accession>A0A127Z8Z0</accession>
<dbReference type="Gene3D" id="1.10.238.10">
    <property type="entry name" value="EF-hand"/>
    <property type="match status" value="1"/>
</dbReference>
<dbReference type="PROSITE" id="PS50222">
    <property type="entry name" value="EF_HAND_2"/>
    <property type="match status" value="1"/>
</dbReference>
<dbReference type="SMART" id="SM00239">
    <property type="entry name" value="C2"/>
    <property type="match status" value="2"/>
</dbReference>
<feature type="compositionally biased region" description="Acidic residues" evidence="12">
    <location>
        <begin position="361"/>
        <end position="387"/>
    </location>
</feature>
<comment type="subcellular location">
    <subcellularLocation>
        <location evidence="11">Golgi apparatus membrane</location>
        <topology evidence="11">Peripheral membrane protein</topology>
        <orientation evidence="11">Cytoplasmic side</orientation>
    </subcellularLocation>
    <subcellularLocation>
        <location evidence="11">Endosome membrane</location>
        <topology evidence="11">Peripheral membrane protein</topology>
        <orientation evidence="11">Cytoplasmic side</orientation>
    </subcellularLocation>
</comment>
<feature type="domain" description="EF-hand" evidence="14">
    <location>
        <begin position="731"/>
        <end position="766"/>
    </location>
</feature>
<feature type="compositionally biased region" description="Low complexity" evidence="12">
    <location>
        <begin position="522"/>
        <end position="540"/>
    </location>
</feature>
<keyword evidence="2 11" id="KW-0444">Lipid biosynthesis</keyword>
<comment type="function">
    <text evidence="11">Catalyzes the formation of phosphatidylethanolamine (PtdEtn) from phosphatidylserine (PtdSer). Plays a central role in phospholipid metabolism and in the interorganelle trafficking of phosphatidylserine.</text>
</comment>